<keyword evidence="3" id="KW-1185">Reference proteome</keyword>
<name>A0A834X3Q0_9FABA</name>
<protein>
    <submittedName>
        <fullName evidence="2">Cation/H(+) antiporter 4-like</fullName>
    </submittedName>
</protein>
<dbReference type="OrthoDB" id="1927690at2759"/>
<comment type="caution">
    <text evidence="2">The sequence shown here is derived from an EMBL/GenBank/DDBJ whole genome shotgun (WGS) entry which is preliminary data.</text>
</comment>
<feature type="domain" description="Reverse transcriptase zinc-binding" evidence="1">
    <location>
        <begin position="362"/>
        <end position="435"/>
    </location>
</feature>
<reference evidence="2" key="1">
    <citation type="submission" date="2020-09" db="EMBL/GenBank/DDBJ databases">
        <title>Genome-Enabled Discovery of Anthraquinone Biosynthesis in Senna tora.</title>
        <authorList>
            <person name="Kang S.-H."/>
            <person name="Pandey R.P."/>
            <person name="Lee C.-M."/>
            <person name="Sim J.-S."/>
            <person name="Jeong J.-T."/>
            <person name="Choi B.-S."/>
            <person name="Jung M."/>
            <person name="Ginzburg D."/>
            <person name="Zhao K."/>
            <person name="Won S.Y."/>
            <person name="Oh T.-J."/>
            <person name="Yu Y."/>
            <person name="Kim N.-H."/>
            <person name="Lee O.R."/>
            <person name="Lee T.-H."/>
            <person name="Bashyal P."/>
            <person name="Kim T.-S."/>
            <person name="Lee W.-H."/>
            <person name="Kawkins C."/>
            <person name="Kim C.-K."/>
            <person name="Kim J.S."/>
            <person name="Ahn B.O."/>
            <person name="Rhee S.Y."/>
            <person name="Sohng J.K."/>
        </authorList>
    </citation>
    <scope>NUCLEOTIDE SEQUENCE</scope>
    <source>
        <tissue evidence="2">Leaf</tissue>
    </source>
</reference>
<evidence type="ECO:0000313" key="3">
    <source>
        <dbReference type="Proteomes" id="UP000634136"/>
    </source>
</evidence>
<sequence length="1083" mass="124754">MGQASTELTHLMYADDTVLFFEVNDHNCQAVKRVLQEYDSLANQQMNLQKSFLVFSPNIPHKRKKELANFFNLRFSSTLGKYLGTWIDGADSKKQIIQDTIAKIDSKLKDWKARLLSQAGRLTLLKSVINSYLVYPLSCMLFPKDQYRKIESLMSNFFWGHNGTNPKIHLQKWSDLCRPKDEGGLGLYEVRTFNEALLAKHIWRMVQRKNNLIDVTLTPKYMDPSSGSVSIRYNSSWRWKSVMNSKDIILNNLEWQIGSGSDVNTNHHAWWPMLRDHNLFPKVMDLIQHSSRMWNMVTLNRVYDTHDATCISSIPISVTNIRDKLLWKGSIDGEYSVRQGYKMLLSSASSQVMNAGSNQVPNPSHRNNIWRLIWRLKLPYRIVMFMWRVLNNNLPTFSVLNCHHMPLQNICNACNQEDESLVHVFLKCNFARAVWFGTHLGFQTHNHHVGSMMEWFHNCILTSHDRILDSQVTFICVVLHIIWRCRNLRVMEGQHTDPIKALHMIYVMWDNYSVAFNRQDSKQTPLIPSCSSNNRKWKLVNFIPSDGVSIISTYRKLNDAASGRRIRRIFIRVQHGNDLIMNASYSLLHNESLDAAHLMVLRKALMFTLNTSNYRTLCNIIVFRRQTASIITDIYYKHKNLMIYGLDVHNLLQSFTSTQFLLLRSMSSVMLYRIEELTELHKRYGEDIPESNPLDAEKLLQDSALELETRLQQIASECSDVGFLGDDELDAYLEHLKEEHNKVESESANLVTEIELLTKMHNEGEAFYGVIHVYLENEAIHLAHSTAFLIYPDSNLLEAKLEEVKCSLDYITSKDQETAKASEGTDFRILEDNQSALTTVHQGNNLELLELDNQIDEMKSTLKSLQDLKHMVQWSGVVEQIEEALTGLKVLSLDENCIRLSLQTYMPNIDAAEVHHELRIEVFEGDKLKNVQVFPNDIYVNDIVDTAKSLSKSSLQWLIRKVQDRIILSTVRRLVVKDANKSRYSLEYLDSDETIVAHIAGGIDAFIKLSHSWPITNSPLKLISLKGSDNLKEISLSFLCKVEVVNSSDSHIRQNIPSFVDAIEKILIEQMQLDLHADDSSAR</sequence>
<dbReference type="Pfam" id="PF13966">
    <property type="entry name" value="zf-RVT"/>
    <property type="match status" value="1"/>
</dbReference>
<gene>
    <name evidence="2" type="ORF">G2W53_005495</name>
</gene>
<dbReference type="PANTHER" id="PTHR36037">
    <property type="entry name" value="RNA-DIRECTED DNA POLYMERASE (REVERSE TRANSCRIPTASE)-RELATED FAMILY PROTEIN"/>
    <property type="match status" value="1"/>
</dbReference>
<dbReference type="AlphaFoldDB" id="A0A834X3Q0"/>
<proteinExistence type="predicted"/>
<dbReference type="InterPro" id="IPR026960">
    <property type="entry name" value="RVT-Znf"/>
</dbReference>
<organism evidence="2 3">
    <name type="scientific">Senna tora</name>
    <dbReference type="NCBI Taxonomy" id="362788"/>
    <lineage>
        <taxon>Eukaryota</taxon>
        <taxon>Viridiplantae</taxon>
        <taxon>Streptophyta</taxon>
        <taxon>Embryophyta</taxon>
        <taxon>Tracheophyta</taxon>
        <taxon>Spermatophyta</taxon>
        <taxon>Magnoliopsida</taxon>
        <taxon>eudicotyledons</taxon>
        <taxon>Gunneridae</taxon>
        <taxon>Pentapetalae</taxon>
        <taxon>rosids</taxon>
        <taxon>fabids</taxon>
        <taxon>Fabales</taxon>
        <taxon>Fabaceae</taxon>
        <taxon>Caesalpinioideae</taxon>
        <taxon>Cassia clade</taxon>
        <taxon>Senna</taxon>
    </lineage>
</organism>
<dbReference type="PANTHER" id="PTHR36037:SF1">
    <property type="entry name" value="RNA-DIRECTED DNA POLYMERASE (REVERSE TRANSCRIPTASE)-RELATED FAMILY PROTEIN"/>
    <property type="match status" value="1"/>
</dbReference>
<dbReference type="Proteomes" id="UP000634136">
    <property type="component" value="Unassembled WGS sequence"/>
</dbReference>
<dbReference type="EMBL" id="JAAIUW010000003">
    <property type="protein sequence ID" value="KAF7837013.1"/>
    <property type="molecule type" value="Genomic_DNA"/>
</dbReference>
<evidence type="ECO:0000259" key="1">
    <source>
        <dbReference type="Pfam" id="PF13966"/>
    </source>
</evidence>
<evidence type="ECO:0000313" key="2">
    <source>
        <dbReference type="EMBL" id="KAF7837013.1"/>
    </source>
</evidence>
<accession>A0A834X3Q0</accession>